<sequence length="407" mass="43866">MRFSFDVGQRYSKVSQQGSLIGFISSLAGKGLALSVAILVVVIAVIDGFERELEERILNLVPHVELSRYGGIEEWQQTIEVLEALPEVTSAAPYINQSVLFKSGTTVAPGMLSAVDLELEAQFSPLANFVEAGDLSALSDGESIVLGAGIAEKLDLSVGQLFTLMIPGDSATTQPTIRRLKVVAIIASGTELDQVLAITTIDSAQAWLKRSRVDGIKLKLTDLYRADITGLLISESLGGGYTSKSWQRQFRQLSFAIQTSKQMINLLLLLIILAAVFNVVTTLTMVVIEKKSDIAILRSMGASRFAIMRIFVSQGFMVGVYAALKGILAGILVCLVLPWLGELIELFSGVTLLSSDVYPVDFIPVFLKVETIALVAGVAICASSLVSVFPAWRASRVDPAKVLQLEI</sequence>
<keyword evidence="4 7" id="KW-0812">Transmembrane</keyword>
<comment type="similarity">
    <text evidence="2">Belongs to the ABC-4 integral membrane protein family. LolC/E subfamily.</text>
</comment>
<dbReference type="AlphaFoldDB" id="A0A3M0A984"/>
<keyword evidence="10" id="KW-0449">Lipoprotein</keyword>
<dbReference type="Pfam" id="PF12704">
    <property type="entry name" value="MacB_PCD"/>
    <property type="match status" value="1"/>
</dbReference>
<feature type="domain" description="MacB-like periplasmic core" evidence="9">
    <location>
        <begin position="31"/>
        <end position="222"/>
    </location>
</feature>
<evidence type="ECO:0000256" key="7">
    <source>
        <dbReference type="SAM" id="Phobius"/>
    </source>
</evidence>
<dbReference type="OrthoDB" id="9808461at2"/>
<evidence type="ECO:0000256" key="1">
    <source>
        <dbReference type="ARBA" id="ARBA00004651"/>
    </source>
</evidence>
<dbReference type="GO" id="GO:0098797">
    <property type="term" value="C:plasma membrane protein complex"/>
    <property type="evidence" value="ECO:0007669"/>
    <property type="project" value="TreeGrafter"/>
</dbReference>
<keyword evidence="3" id="KW-1003">Cell membrane</keyword>
<gene>
    <name evidence="10" type="ORF">DFR27_0964</name>
</gene>
<comment type="subcellular location">
    <subcellularLocation>
        <location evidence="1">Cell membrane</location>
        <topology evidence="1">Multi-pass membrane protein</topology>
    </subcellularLocation>
</comment>
<keyword evidence="11" id="KW-1185">Reference proteome</keyword>
<evidence type="ECO:0000259" key="8">
    <source>
        <dbReference type="Pfam" id="PF02687"/>
    </source>
</evidence>
<evidence type="ECO:0000256" key="2">
    <source>
        <dbReference type="ARBA" id="ARBA00005236"/>
    </source>
</evidence>
<dbReference type="RefSeq" id="WP_121876322.1">
    <property type="nucleotide sequence ID" value="NZ_REFJ01000002.1"/>
</dbReference>
<evidence type="ECO:0000313" key="10">
    <source>
        <dbReference type="EMBL" id="RMA81166.1"/>
    </source>
</evidence>
<dbReference type="EMBL" id="REFJ01000002">
    <property type="protein sequence ID" value="RMA81166.1"/>
    <property type="molecule type" value="Genomic_DNA"/>
</dbReference>
<dbReference type="PANTHER" id="PTHR30489:SF0">
    <property type="entry name" value="LIPOPROTEIN-RELEASING SYSTEM TRANSMEMBRANE PROTEIN LOLE"/>
    <property type="match status" value="1"/>
</dbReference>
<evidence type="ECO:0000313" key="11">
    <source>
        <dbReference type="Proteomes" id="UP000267187"/>
    </source>
</evidence>
<feature type="transmembrane region" description="Helical" evidence="7">
    <location>
        <begin position="20"/>
        <end position="46"/>
    </location>
</feature>
<organism evidence="10 11">
    <name type="scientific">Umboniibacter marinipuniceus</name>
    <dbReference type="NCBI Taxonomy" id="569599"/>
    <lineage>
        <taxon>Bacteria</taxon>
        <taxon>Pseudomonadati</taxon>
        <taxon>Pseudomonadota</taxon>
        <taxon>Gammaproteobacteria</taxon>
        <taxon>Cellvibrionales</taxon>
        <taxon>Cellvibrionaceae</taxon>
        <taxon>Umboniibacter</taxon>
    </lineage>
</organism>
<dbReference type="GO" id="GO:0044874">
    <property type="term" value="P:lipoprotein localization to outer membrane"/>
    <property type="evidence" value="ECO:0007669"/>
    <property type="project" value="TreeGrafter"/>
</dbReference>
<feature type="transmembrane region" description="Helical" evidence="7">
    <location>
        <begin position="319"/>
        <end position="340"/>
    </location>
</feature>
<keyword evidence="5 7" id="KW-1133">Transmembrane helix</keyword>
<feature type="transmembrane region" description="Helical" evidence="7">
    <location>
        <begin position="372"/>
        <end position="392"/>
    </location>
</feature>
<evidence type="ECO:0000256" key="5">
    <source>
        <dbReference type="ARBA" id="ARBA00022989"/>
    </source>
</evidence>
<evidence type="ECO:0000259" key="9">
    <source>
        <dbReference type="Pfam" id="PF12704"/>
    </source>
</evidence>
<proteinExistence type="inferred from homology"/>
<keyword evidence="6 7" id="KW-0472">Membrane</keyword>
<feature type="transmembrane region" description="Helical" evidence="7">
    <location>
        <begin position="266"/>
        <end position="288"/>
    </location>
</feature>
<dbReference type="PANTHER" id="PTHR30489">
    <property type="entry name" value="LIPOPROTEIN-RELEASING SYSTEM TRANSMEMBRANE PROTEIN LOLE"/>
    <property type="match status" value="1"/>
</dbReference>
<dbReference type="InterPro" id="IPR051447">
    <property type="entry name" value="Lipoprotein-release_system"/>
</dbReference>
<feature type="domain" description="ABC3 transporter permease C-terminal" evidence="8">
    <location>
        <begin position="266"/>
        <end position="399"/>
    </location>
</feature>
<dbReference type="Pfam" id="PF02687">
    <property type="entry name" value="FtsX"/>
    <property type="match status" value="1"/>
</dbReference>
<evidence type="ECO:0000256" key="4">
    <source>
        <dbReference type="ARBA" id="ARBA00022692"/>
    </source>
</evidence>
<protein>
    <submittedName>
        <fullName evidence="10">Lipoprotein-releasing system permease protein</fullName>
    </submittedName>
</protein>
<dbReference type="InterPro" id="IPR003838">
    <property type="entry name" value="ABC3_permease_C"/>
</dbReference>
<dbReference type="InterPro" id="IPR025857">
    <property type="entry name" value="MacB_PCD"/>
</dbReference>
<reference evidence="10 11" key="1">
    <citation type="submission" date="2018-10" db="EMBL/GenBank/DDBJ databases">
        <title>Genomic Encyclopedia of Type Strains, Phase IV (KMG-IV): sequencing the most valuable type-strain genomes for metagenomic binning, comparative biology and taxonomic classification.</title>
        <authorList>
            <person name="Goeker M."/>
        </authorList>
    </citation>
    <scope>NUCLEOTIDE SEQUENCE [LARGE SCALE GENOMIC DNA]</scope>
    <source>
        <strain evidence="10 11">DSM 25080</strain>
    </source>
</reference>
<evidence type="ECO:0000256" key="3">
    <source>
        <dbReference type="ARBA" id="ARBA00022475"/>
    </source>
</evidence>
<comment type="caution">
    <text evidence="10">The sequence shown here is derived from an EMBL/GenBank/DDBJ whole genome shotgun (WGS) entry which is preliminary data.</text>
</comment>
<dbReference type="Proteomes" id="UP000267187">
    <property type="component" value="Unassembled WGS sequence"/>
</dbReference>
<name>A0A3M0A984_9GAMM</name>
<accession>A0A3M0A984</accession>
<evidence type="ECO:0000256" key="6">
    <source>
        <dbReference type="ARBA" id="ARBA00023136"/>
    </source>
</evidence>